<dbReference type="GO" id="GO:0003690">
    <property type="term" value="F:double-stranded DNA binding"/>
    <property type="evidence" value="ECO:0007669"/>
    <property type="project" value="InterPro"/>
</dbReference>
<dbReference type="OrthoDB" id="10252687at2759"/>
<evidence type="ECO:0000259" key="4">
    <source>
        <dbReference type="PROSITE" id="PS50250"/>
    </source>
</evidence>
<dbReference type="InterPro" id="IPR045114">
    <property type="entry name" value="Csn12-like"/>
</dbReference>
<dbReference type="PROSITE" id="PS50250">
    <property type="entry name" value="PCI"/>
    <property type="match status" value="1"/>
</dbReference>
<organism evidence="5 6">
    <name type="scientific">Allacma fusca</name>
    <dbReference type="NCBI Taxonomy" id="39272"/>
    <lineage>
        <taxon>Eukaryota</taxon>
        <taxon>Metazoa</taxon>
        <taxon>Ecdysozoa</taxon>
        <taxon>Arthropoda</taxon>
        <taxon>Hexapoda</taxon>
        <taxon>Collembola</taxon>
        <taxon>Symphypleona</taxon>
        <taxon>Sminthuridae</taxon>
        <taxon>Allacma</taxon>
    </lineage>
</organism>
<comment type="similarity">
    <text evidence="1">Belongs to the CSN12 family.</text>
</comment>
<dbReference type="PANTHER" id="PTHR12732:SF0">
    <property type="entry name" value="PCI DOMAIN-CONTAINING PROTEIN 2"/>
    <property type="match status" value="1"/>
</dbReference>
<dbReference type="InterPro" id="IPR000717">
    <property type="entry name" value="PCI_dom"/>
</dbReference>
<dbReference type="GO" id="GO:0070390">
    <property type="term" value="C:transcription export complex 2"/>
    <property type="evidence" value="ECO:0007669"/>
    <property type="project" value="TreeGrafter"/>
</dbReference>
<sequence>MADITLNSYLHQIYSAYEDYNGEKVASLLSIEDPHVLSTKLTGSNFENSVQDVLHSPLAEMVILHLNVLKKVTEQNMDEALVYQCQFGQLFCKILQGQKDENWMLPIMEKICHDLRRIALSAKNVEDSMVRSEDSAPTCLEKAADVIMAMFRICAADTRAQENDTKRWGMLSLVNQLFKIYFRINRLHLCKPLIRAIEAQNLKDRFPLNQIIVYKYYVGRKAMFDSEFTVAEECLTFAFQHASSKHSLENKRKILTYLVPVKMFLGWMPTKEALEKYDLTEFYEVADALKVGNIRRFNNALRKYERKFIVSGVYLILEKLRMILYRNLLKKTCLIYAKTQIPIAVMQAAMQWSGYEDIDLDETHCIVANLIFTGQIRGYISHQHQVLVVAKQNAFPKISLSES</sequence>
<dbReference type="Proteomes" id="UP000708208">
    <property type="component" value="Unassembled WGS sequence"/>
</dbReference>
<dbReference type="PANTHER" id="PTHR12732">
    <property type="entry name" value="UNCHARACTERIZED PROTEASOME COMPONENT REGION PCI-CONTAINING"/>
    <property type="match status" value="1"/>
</dbReference>
<evidence type="ECO:0000313" key="5">
    <source>
        <dbReference type="EMBL" id="CAG7733271.1"/>
    </source>
</evidence>
<evidence type="ECO:0000256" key="3">
    <source>
        <dbReference type="ARBA" id="ARBA00072421"/>
    </source>
</evidence>
<name>A0A8J2KWV7_9HEXA</name>
<feature type="domain" description="PCI" evidence="4">
    <location>
        <begin position="212"/>
        <end position="394"/>
    </location>
</feature>
<dbReference type="Pfam" id="PF01399">
    <property type="entry name" value="PCI"/>
    <property type="match status" value="1"/>
</dbReference>
<evidence type="ECO:0000256" key="2">
    <source>
        <dbReference type="ARBA" id="ARBA00033214"/>
    </source>
</evidence>
<evidence type="ECO:0000313" key="6">
    <source>
        <dbReference type="Proteomes" id="UP000708208"/>
    </source>
</evidence>
<dbReference type="GO" id="GO:0003723">
    <property type="term" value="F:RNA binding"/>
    <property type="evidence" value="ECO:0007669"/>
    <property type="project" value="InterPro"/>
</dbReference>
<dbReference type="EMBL" id="CAJVCH010246001">
    <property type="protein sequence ID" value="CAG7733271.1"/>
    <property type="molecule type" value="Genomic_DNA"/>
</dbReference>
<dbReference type="GO" id="GO:0016973">
    <property type="term" value="P:poly(A)+ mRNA export from nucleus"/>
    <property type="evidence" value="ECO:0007669"/>
    <property type="project" value="TreeGrafter"/>
</dbReference>
<dbReference type="GO" id="GO:0000973">
    <property type="term" value="P:post-transcriptional tethering of RNA polymerase II gene DNA at nuclear periphery"/>
    <property type="evidence" value="ECO:0007669"/>
    <property type="project" value="TreeGrafter"/>
</dbReference>
<proteinExistence type="inferred from homology"/>
<accession>A0A8J2KWV7</accession>
<keyword evidence="6" id="KW-1185">Reference proteome</keyword>
<protein>
    <recommendedName>
        <fullName evidence="3">PCI domain-containing protein 2 homolog</fullName>
    </recommendedName>
    <alternativeName>
        <fullName evidence="2">CSN12-like protein</fullName>
    </alternativeName>
</protein>
<dbReference type="FunFam" id="1.10.10.10:FF:000146">
    <property type="entry name" value="PCI domain-containing protein 2 homolog"/>
    <property type="match status" value="1"/>
</dbReference>
<comment type="caution">
    <text evidence="5">The sequence shown here is derived from an EMBL/GenBank/DDBJ whole genome shotgun (WGS) entry which is preliminary data.</text>
</comment>
<dbReference type="GO" id="GO:0006368">
    <property type="term" value="P:transcription elongation by RNA polymerase II"/>
    <property type="evidence" value="ECO:0007669"/>
    <property type="project" value="TreeGrafter"/>
</dbReference>
<reference evidence="5" key="1">
    <citation type="submission" date="2021-06" db="EMBL/GenBank/DDBJ databases">
        <authorList>
            <person name="Hodson N. C."/>
            <person name="Mongue J. A."/>
            <person name="Jaron S. K."/>
        </authorList>
    </citation>
    <scope>NUCLEOTIDE SEQUENCE</scope>
</reference>
<dbReference type="AlphaFoldDB" id="A0A8J2KWV7"/>
<evidence type="ECO:0000256" key="1">
    <source>
        <dbReference type="ARBA" id="ARBA00025771"/>
    </source>
</evidence>
<gene>
    <name evidence="5" type="ORF">AFUS01_LOCUS21725</name>
</gene>
<dbReference type="SMART" id="SM00753">
    <property type="entry name" value="PAM"/>
    <property type="match status" value="1"/>
</dbReference>